<keyword evidence="3" id="KW-1003">Cell membrane</keyword>
<keyword evidence="4" id="KW-0997">Cell inner membrane</keyword>
<dbReference type="InterPro" id="IPR059112">
    <property type="entry name" value="CysZ/EI24"/>
</dbReference>
<evidence type="ECO:0000313" key="13">
    <source>
        <dbReference type="Proteomes" id="UP000028058"/>
    </source>
</evidence>
<evidence type="ECO:0000256" key="11">
    <source>
        <dbReference type="SAM" id="Phobius"/>
    </source>
</evidence>
<feature type="compositionally biased region" description="Pro residues" evidence="10">
    <location>
        <begin position="265"/>
        <end position="278"/>
    </location>
</feature>
<dbReference type="PANTHER" id="PTHR37468:SF1">
    <property type="entry name" value="SULFATE TRANSPORTER CYSZ"/>
    <property type="match status" value="1"/>
</dbReference>
<dbReference type="InterPro" id="IPR050480">
    <property type="entry name" value="CysZ-like"/>
</dbReference>
<gene>
    <name evidence="12" type="ORF">SFRA_001305</name>
</gene>
<keyword evidence="5" id="KW-0028">Amino-acid biosynthesis</keyword>
<evidence type="ECO:0000256" key="7">
    <source>
        <dbReference type="ARBA" id="ARBA00022989"/>
    </source>
</evidence>
<dbReference type="GO" id="GO:0019344">
    <property type="term" value="P:cysteine biosynthetic process"/>
    <property type="evidence" value="ECO:0007669"/>
    <property type="project" value="TreeGrafter"/>
</dbReference>
<evidence type="ECO:0000256" key="9">
    <source>
        <dbReference type="ARBA" id="ARBA00023136"/>
    </source>
</evidence>
<feature type="transmembrane region" description="Helical" evidence="11">
    <location>
        <begin position="29"/>
        <end position="51"/>
    </location>
</feature>
<keyword evidence="9 11" id="KW-0472">Membrane</keyword>
<dbReference type="GO" id="GO:0005886">
    <property type="term" value="C:plasma membrane"/>
    <property type="evidence" value="ECO:0007669"/>
    <property type="project" value="TreeGrafter"/>
</dbReference>
<keyword evidence="2" id="KW-0813">Transport</keyword>
<proteinExistence type="predicted"/>
<evidence type="ECO:0000313" key="12">
    <source>
        <dbReference type="EMBL" id="RKM98912.1"/>
    </source>
</evidence>
<keyword evidence="6 11" id="KW-0812">Transmembrane</keyword>
<evidence type="ECO:0000256" key="3">
    <source>
        <dbReference type="ARBA" id="ARBA00022475"/>
    </source>
</evidence>
<feature type="transmembrane region" description="Helical" evidence="11">
    <location>
        <begin position="168"/>
        <end position="188"/>
    </location>
</feature>
<dbReference type="EMBL" id="JNAD02000001">
    <property type="protein sequence ID" value="RKM98912.1"/>
    <property type="molecule type" value="Genomic_DNA"/>
</dbReference>
<name>A0A3M8FE08_9ACTN</name>
<feature type="transmembrane region" description="Helical" evidence="11">
    <location>
        <begin position="71"/>
        <end position="100"/>
    </location>
</feature>
<dbReference type="PANTHER" id="PTHR37468">
    <property type="entry name" value="SULFATE TRANSPORTER CYSZ"/>
    <property type="match status" value="1"/>
</dbReference>
<organism evidence="12 13">
    <name type="scientific">Streptomyces xinghaiensis</name>
    <dbReference type="NCBI Taxonomy" id="1038928"/>
    <lineage>
        <taxon>Bacteria</taxon>
        <taxon>Bacillati</taxon>
        <taxon>Actinomycetota</taxon>
        <taxon>Actinomycetes</taxon>
        <taxon>Kitasatosporales</taxon>
        <taxon>Streptomycetaceae</taxon>
        <taxon>Streptomyces</taxon>
    </lineage>
</organism>
<feature type="transmembrane region" description="Helical" evidence="11">
    <location>
        <begin position="141"/>
        <end position="162"/>
    </location>
</feature>
<evidence type="ECO:0000256" key="5">
    <source>
        <dbReference type="ARBA" id="ARBA00022605"/>
    </source>
</evidence>
<dbReference type="AlphaFoldDB" id="A0A3M8FE08"/>
<keyword evidence="8" id="KW-0764">Sulfate transport</keyword>
<evidence type="ECO:0000256" key="6">
    <source>
        <dbReference type="ARBA" id="ARBA00022692"/>
    </source>
</evidence>
<feature type="transmembrane region" description="Helical" evidence="11">
    <location>
        <begin position="209"/>
        <end position="229"/>
    </location>
</feature>
<evidence type="ECO:0000256" key="4">
    <source>
        <dbReference type="ARBA" id="ARBA00022519"/>
    </source>
</evidence>
<dbReference type="Proteomes" id="UP000028058">
    <property type="component" value="Unassembled WGS sequence"/>
</dbReference>
<evidence type="ECO:0000256" key="2">
    <source>
        <dbReference type="ARBA" id="ARBA00022448"/>
    </source>
</evidence>
<comment type="subcellular location">
    <subcellularLocation>
        <location evidence="1">Membrane</location>
        <topology evidence="1">Multi-pass membrane protein</topology>
    </subcellularLocation>
</comment>
<dbReference type="Pfam" id="PF07264">
    <property type="entry name" value="EI24"/>
    <property type="match status" value="1"/>
</dbReference>
<sequence>MRDLGVGFGYLAKGQRWVSRRGSRMKTGLLLPPLITLALYVAALVVLGFWADDITAWATPFADDWNSPWQGLLRGTLTALLFVGGLFFAVVTFAAVTLLVGQPFYEALAEQVDESEGGAPAGPELPLWRELVISARDSLRVLFWVAVFGLSLFVLGFVPVVGQTVVPVAGVCVSGFFLTVELAGVALARRGLPIKERFRLLRGRMMLTLGFGVPLALAFLVPVVAVFLMPGAVAGATLLARDLLPPEEEPPGPGAGEPGTADPARPAPPAWPPAPSAG</sequence>
<accession>A0A3M8FE08</accession>
<feature type="region of interest" description="Disordered" evidence="10">
    <location>
        <begin position="244"/>
        <end position="278"/>
    </location>
</feature>
<evidence type="ECO:0000256" key="8">
    <source>
        <dbReference type="ARBA" id="ARBA00023032"/>
    </source>
</evidence>
<reference evidence="12 13" key="1">
    <citation type="journal article" date="2014" name="Genome Announc.">
        <title>Draft Genome Sequence of Streptomyces fradiae ATCC 19609, a Strain Highly Sensitive to Antibiotics.</title>
        <authorList>
            <person name="Bekker O.B."/>
            <person name="Klimina K.M."/>
            <person name="Vatlin A.A."/>
            <person name="Zakharevich N.V."/>
            <person name="Kasianov A.S."/>
            <person name="Danilenko V.N."/>
        </authorList>
    </citation>
    <scope>NUCLEOTIDE SEQUENCE [LARGE SCALE GENOMIC DNA]</scope>
    <source>
        <strain evidence="12 13">ATCC 19609</strain>
    </source>
</reference>
<dbReference type="OrthoDB" id="3375053at2"/>
<dbReference type="GO" id="GO:0009675">
    <property type="term" value="F:high-affinity sulfate:proton symporter activity"/>
    <property type="evidence" value="ECO:0007669"/>
    <property type="project" value="TreeGrafter"/>
</dbReference>
<comment type="caution">
    <text evidence="12">The sequence shown here is derived from an EMBL/GenBank/DDBJ whole genome shotgun (WGS) entry which is preliminary data.</text>
</comment>
<dbReference type="GO" id="GO:0000103">
    <property type="term" value="P:sulfate assimilation"/>
    <property type="evidence" value="ECO:0007669"/>
    <property type="project" value="TreeGrafter"/>
</dbReference>
<dbReference type="RefSeq" id="WP_043460203.1">
    <property type="nucleotide sequence ID" value="NZ_CP134822.1"/>
</dbReference>
<keyword evidence="7 11" id="KW-1133">Transmembrane helix</keyword>
<evidence type="ECO:0008006" key="14">
    <source>
        <dbReference type="Google" id="ProtNLM"/>
    </source>
</evidence>
<evidence type="ECO:0000256" key="1">
    <source>
        <dbReference type="ARBA" id="ARBA00004141"/>
    </source>
</evidence>
<protein>
    <recommendedName>
        <fullName evidence="14">EI24 domain-containing protein</fullName>
    </recommendedName>
</protein>
<keyword evidence="13" id="KW-1185">Reference proteome</keyword>
<evidence type="ECO:0000256" key="10">
    <source>
        <dbReference type="SAM" id="MobiDB-lite"/>
    </source>
</evidence>